<accession>A0AAV1U7G3</accession>
<proteinExistence type="predicted"/>
<dbReference type="Proteomes" id="UP001162060">
    <property type="component" value="Unassembled WGS sequence"/>
</dbReference>
<evidence type="ECO:0000256" key="1">
    <source>
        <dbReference type="SAM" id="MobiDB-lite"/>
    </source>
</evidence>
<reference evidence="2" key="1">
    <citation type="submission" date="2024-01" db="EMBL/GenBank/DDBJ databases">
        <authorList>
            <person name="Webb A."/>
        </authorList>
    </citation>
    <scope>NUCLEOTIDE SEQUENCE</scope>
    <source>
        <strain evidence="2">Pm1</strain>
    </source>
</reference>
<evidence type="ECO:0000313" key="2">
    <source>
        <dbReference type="EMBL" id="CAK7930504.1"/>
    </source>
</evidence>
<organism evidence="2 3">
    <name type="scientific">Peronospora matthiolae</name>
    <dbReference type="NCBI Taxonomy" id="2874970"/>
    <lineage>
        <taxon>Eukaryota</taxon>
        <taxon>Sar</taxon>
        <taxon>Stramenopiles</taxon>
        <taxon>Oomycota</taxon>
        <taxon>Peronosporomycetes</taxon>
        <taxon>Peronosporales</taxon>
        <taxon>Peronosporaceae</taxon>
        <taxon>Peronospora</taxon>
    </lineage>
</organism>
<comment type="caution">
    <text evidence="2">The sequence shown here is derived from an EMBL/GenBank/DDBJ whole genome shotgun (WGS) entry which is preliminary data.</text>
</comment>
<dbReference type="AlphaFoldDB" id="A0AAV1U7G3"/>
<sequence length="52" mass="5632">MCRVVLLNQTQYVNHQLGAGAPKYPGTGDSRATGRDNRPTSVHVAVVQQLLN</sequence>
<dbReference type="EMBL" id="CAKLBY020000167">
    <property type="protein sequence ID" value="CAK7930504.1"/>
    <property type="molecule type" value="Genomic_DNA"/>
</dbReference>
<gene>
    <name evidence="2" type="ORF">PM001_LOCUS15654</name>
</gene>
<feature type="region of interest" description="Disordered" evidence="1">
    <location>
        <begin position="18"/>
        <end position="40"/>
    </location>
</feature>
<evidence type="ECO:0000313" key="3">
    <source>
        <dbReference type="Proteomes" id="UP001162060"/>
    </source>
</evidence>
<protein>
    <submittedName>
        <fullName evidence="2">Uncharacterized protein</fullName>
    </submittedName>
</protein>
<name>A0AAV1U7G3_9STRA</name>